<sequence length="81" mass="9542">MKIPKRTVDYNVKFKTQGNITNNYRQDRPRATTSREDLNIIIRSKRNRRLTAPEITARVNKGRNKSVSVFTIKILLLERLD</sequence>
<dbReference type="AlphaFoldDB" id="A0AAV2NKP6"/>
<gene>
    <name evidence="1" type="ORF">LPLAT_LOCUS6851</name>
</gene>
<dbReference type="Proteomes" id="UP001497644">
    <property type="component" value="Chromosome 2"/>
</dbReference>
<accession>A0AAV2NKP6</accession>
<evidence type="ECO:0008006" key="3">
    <source>
        <dbReference type="Google" id="ProtNLM"/>
    </source>
</evidence>
<keyword evidence="2" id="KW-1185">Reference proteome</keyword>
<evidence type="ECO:0000313" key="1">
    <source>
        <dbReference type="EMBL" id="CAL1680905.1"/>
    </source>
</evidence>
<reference evidence="1" key="1">
    <citation type="submission" date="2024-04" db="EMBL/GenBank/DDBJ databases">
        <authorList>
            <consortium name="Molecular Ecology Group"/>
        </authorList>
    </citation>
    <scope>NUCLEOTIDE SEQUENCE</scope>
</reference>
<dbReference type="EMBL" id="OZ034825">
    <property type="protein sequence ID" value="CAL1680905.1"/>
    <property type="molecule type" value="Genomic_DNA"/>
</dbReference>
<evidence type="ECO:0000313" key="2">
    <source>
        <dbReference type="Proteomes" id="UP001497644"/>
    </source>
</evidence>
<protein>
    <recommendedName>
        <fullName evidence="3">Transposase</fullName>
    </recommendedName>
</protein>
<proteinExistence type="predicted"/>
<name>A0AAV2NKP6_9HYME</name>
<organism evidence="1 2">
    <name type="scientific">Lasius platythorax</name>
    <dbReference type="NCBI Taxonomy" id="488582"/>
    <lineage>
        <taxon>Eukaryota</taxon>
        <taxon>Metazoa</taxon>
        <taxon>Ecdysozoa</taxon>
        <taxon>Arthropoda</taxon>
        <taxon>Hexapoda</taxon>
        <taxon>Insecta</taxon>
        <taxon>Pterygota</taxon>
        <taxon>Neoptera</taxon>
        <taxon>Endopterygota</taxon>
        <taxon>Hymenoptera</taxon>
        <taxon>Apocrita</taxon>
        <taxon>Aculeata</taxon>
        <taxon>Formicoidea</taxon>
        <taxon>Formicidae</taxon>
        <taxon>Formicinae</taxon>
        <taxon>Lasius</taxon>
        <taxon>Lasius</taxon>
    </lineage>
</organism>